<dbReference type="EMBL" id="OE179424">
    <property type="protein sequence ID" value="CAD7568772.1"/>
    <property type="molecule type" value="Genomic_DNA"/>
</dbReference>
<evidence type="ECO:0000256" key="2">
    <source>
        <dbReference type="PROSITE-ProRule" id="PRU00059"/>
    </source>
</evidence>
<name>A0A7R9P3Z6_TIMCA</name>
<dbReference type="InterPro" id="IPR000859">
    <property type="entry name" value="CUB_dom"/>
</dbReference>
<comment type="caution">
    <text evidence="2">Lacks conserved residue(s) required for the propagation of feature annotation.</text>
</comment>
<organism evidence="4">
    <name type="scientific">Timema californicum</name>
    <name type="common">California timema</name>
    <name type="synonym">Walking stick</name>
    <dbReference type="NCBI Taxonomy" id="61474"/>
    <lineage>
        <taxon>Eukaryota</taxon>
        <taxon>Metazoa</taxon>
        <taxon>Ecdysozoa</taxon>
        <taxon>Arthropoda</taxon>
        <taxon>Hexapoda</taxon>
        <taxon>Insecta</taxon>
        <taxon>Pterygota</taxon>
        <taxon>Neoptera</taxon>
        <taxon>Polyneoptera</taxon>
        <taxon>Phasmatodea</taxon>
        <taxon>Timematodea</taxon>
        <taxon>Timematoidea</taxon>
        <taxon>Timematidae</taxon>
        <taxon>Timema</taxon>
    </lineage>
</organism>
<gene>
    <name evidence="4" type="ORF">TCMB3V08_LOCUS1527</name>
</gene>
<keyword evidence="1" id="KW-1015">Disulfide bond</keyword>
<dbReference type="SUPFAM" id="SSF49854">
    <property type="entry name" value="Spermadhesin, CUB domain"/>
    <property type="match status" value="1"/>
</dbReference>
<accession>A0A7R9P3Z6</accession>
<reference evidence="4" key="1">
    <citation type="submission" date="2020-11" db="EMBL/GenBank/DDBJ databases">
        <authorList>
            <person name="Tran Van P."/>
        </authorList>
    </citation>
    <scope>NUCLEOTIDE SEQUENCE</scope>
</reference>
<evidence type="ECO:0000313" key="4">
    <source>
        <dbReference type="EMBL" id="CAD7568772.1"/>
    </source>
</evidence>
<protein>
    <submittedName>
        <fullName evidence="4">(California timema) hypothetical protein</fullName>
    </submittedName>
</protein>
<proteinExistence type="predicted"/>
<feature type="domain" description="CUB" evidence="3">
    <location>
        <begin position="66"/>
        <end position="96"/>
    </location>
</feature>
<dbReference type="AlphaFoldDB" id="A0A7R9P3Z6"/>
<sequence>MSFPRLEDVPTKSPLKLLAGYGLRRQGENRSTLGGFMAAMRCGVLVLLLLHSSLRMSAARSHSPSCGGTLRSSHGVLSTPNFPGPFPVPMKCRWVIDNSDNAHPEGDSSSILVFLTQLYVTSGLTFTEFVHWEEDSPQYQLGRRLVHEVTERNVTSTPHFY</sequence>
<evidence type="ECO:0000259" key="3">
    <source>
        <dbReference type="PROSITE" id="PS01180"/>
    </source>
</evidence>
<dbReference type="PROSITE" id="PS01180">
    <property type="entry name" value="CUB"/>
    <property type="match status" value="1"/>
</dbReference>
<evidence type="ECO:0000256" key="1">
    <source>
        <dbReference type="ARBA" id="ARBA00023157"/>
    </source>
</evidence>
<dbReference type="InterPro" id="IPR035914">
    <property type="entry name" value="Sperma_CUB_dom_sf"/>
</dbReference>
<dbReference type="Gene3D" id="2.60.120.290">
    <property type="entry name" value="Spermadhesin, CUB domain"/>
    <property type="match status" value="1"/>
</dbReference>